<dbReference type="Proteomes" id="UP000287394">
    <property type="component" value="Chromosome"/>
</dbReference>
<evidence type="ECO:0000313" key="10">
    <source>
        <dbReference type="EMBL" id="BDI32700.1"/>
    </source>
</evidence>
<dbReference type="KEGG" id="ccot:CCAX7_47510"/>
<dbReference type="CDD" id="cd05015">
    <property type="entry name" value="SIS_PGI_1"/>
    <property type="match status" value="1"/>
</dbReference>
<gene>
    <name evidence="8 10" type="primary">pgi</name>
    <name evidence="10" type="ORF">CCAX7_47510</name>
</gene>
<dbReference type="FunFam" id="3.40.50.10490:FF:000016">
    <property type="entry name" value="Glucose-6-phosphate isomerase"/>
    <property type="match status" value="1"/>
</dbReference>
<feature type="active site" evidence="8">
    <location>
        <position position="418"/>
    </location>
</feature>
<dbReference type="GO" id="GO:0097367">
    <property type="term" value="F:carbohydrate derivative binding"/>
    <property type="evidence" value="ECO:0007669"/>
    <property type="project" value="InterPro"/>
</dbReference>
<dbReference type="FunFam" id="3.40.50.10490:FF:000015">
    <property type="entry name" value="Glucose-6-phosphate isomerase"/>
    <property type="match status" value="1"/>
</dbReference>
<organism evidence="10 11">
    <name type="scientific">Capsulimonas corticalis</name>
    <dbReference type="NCBI Taxonomy" id="2219043"/>
    <lineage>
        <taxon>Bacteria</taxon>
        <taxon>Bacillati</taxon>
        <taxon>Armatimonadota</taxon>
        <taxon>Armatimonadia</taxon>
        <taxon>Capsulimonadales</taxon>
        <taxon>Capsulimonadaceae</taxon>
        <taxon>Capsulimonas</taxon>
    </lineage>
</organism>
<dbReference type="Pfam" id="PF00342">
    <property type="entry name" value="PGI"/>
    <property type="match status" value="2"/>
</dbReference>
<evidence type="ECO:0000256" key="5">
    <source>
        <dbReference type="ARBA" id="ARBA00023152"/>
    </source>
</evidence>
<dbReference type="FunCoup" id="A0A402CQK3">
    <property type="interactions" value="452"/>
</dbReference>
<comment type="caution">
    <text evidence="8">Lacks conserved residue(s) required for the propagation of feature annotation.</text>
</comment>
<dbReference type="InterPro" id="IPR046348">
    <property type="entry name" value="SIS_dom_sf"/>
</dbReference>
<dbReference type="GO" id="GO:0005829">
    <property type="term" value="C:cytosol"/>
    <property type="evidence" value="ECO:0007669"/>
    <property type="project" value="TreeGrafter"/>
</dbReference>
<dbReference type="GO" id="GO:0004347">
    <property type="term" value="F:glucose-6-phosphate isomerase activity"/>
    <property type="evidence" value="ECO:0007669"/>
    <property type="project" value="UniProtKB-UniRule"/>
</dbReference>
<accession>A0A402CQK3</accession>
<evidence type="ECO:0000256" key="7">
    <source>
        <dbReference type="ARBA" id="ARBA00029321"/>
    </source>
</evidence>
<dbReference type="OrthoDB" id="140919at2"/>
<dbReference type="GO" id="GO:0006096">
    <property type="term" value="P:glycolytic process"/>
    <property type="evidence" value="ECO:0007669"/>
    <property type="project" value="UniProtKB-UniRule"/>
</dbReference>
<comment type="catalytic activity">
    <reaction evidence="7 8 9">
        <text>alpha-D-glucose 6-phosphate = beta-D-fructose 6-phosphate</text>
        <dbReference type="Rhea" id="RHEA:11816"/>
        <dbReference type="ChEBI" id="CHEBI:57634"/>
        <dbReference type="ChEBI" id="CHEBI:58225"/>
        <dbReference type="EC" id="5.3.1.9"/>
    </reaction>
</comment>
<name>A0A402CQK3_9BACT</name>
<dbReference type="EC" id="5.3.1.9" evidence="8"/>
<keyword evidence="5 8" id="KW-0324">Glycolysis</keyword>
<comment type="pathway">
    <text evidence="1 8 9">Carbohydrate degradation; glycolysis; D-glyceraldehyde 3-phosphate and glycerone phosphate from D-glucose: step 2/4.</text>
</comment>
<evidence type="ECO:0000256" key="2">
    <source>
        <dbReference type="ARBA" id="ARBA00006604"/>
    </source>
</evidence>
<dbReference type="NCBIfam" id="NF010697">
    <property type="entry name" value="PRK14097.1"/>
    <property type="match status" value="1"/>
</dbReference>
<evidence type="ECO:0000256" key="3">
    <source>
        <dbReference type="ARBA" id="ARBA00022432"/>
    </source>
</evidence>
<comment type="similarity">
    <text evidence="2 8 9">Belongs to the GPI family.</text>
</comment>
<dbReference type="SUPFAM" id="SSF53697">
    <property type="entry name" value="SIS domain"/>
    <property type="match status" value="1"/>
</dbReference>
<dbReference type="PROSITE" id="PS51463">
    <property type="entry name" value="P_GLUCOSE_ISOMERASE_3"/>
    <property type="match status" value="1"/>
</dbReference>
<comment type="subcellular location">
    <subcellularLocation>
        <location evidence="8">Cytoplasm</location>
    </subcellularLocation>
</comment>
<keyword evidence="11" id="KW-1185">Reference proteome</keyword>
<evidence type="ECO:0000256" key="8">
    <source>
        <dbReference type="HAMAP-Rule" id="MF_00473"/>
    </source>
</evidence>
<dbReference type="AlphaFoldDB" id="A0A402CQK3"/>
<dbReference type="EMBL" id="AP025739">
    <property type="protein sequence ID" value="BDI32700.1"/>
    <property type="molecule type" value="Genomic_DNA"/>
</dbReference>
<evidence type="ECO:0000256" key="1">
    <source>
        <dbReference type="ARBA" id="ARBA00004926"/>
    </source>
</evidence>
<dbReference type="InterPro" id="IPR001672">
    <property type="entry name" value="G6P_Isomerase"/>
</dbReference>
<evidence type="ECO:0000256" key="6">
    <source>
        <dbReference type="ARBA" id="ARBA00023235"/>
    </source>
</evidence>
<reference evidence="10 11" key="1">
    <citation type="journal article" date="2019" name="Int. J. Syst. Evol. Microbiol.">
        <title>Capsulimonas corticalis gen. nov., sp. nov., an aerobic capsulated bacterium, of a novel bacterial order, Capsulimonadales ord. nov., of the class Armatimonadia of the phylum Armatimonadetes.</title>
        <authorList>
            <person name="Li J."/>
            <person name="Kudo C."/>
            <person name="Tonouchi A."/>
        </authorList>
    </citation>
    <scope>NUCLEOTIDE SEQUENCE [LARGE SCALE GENOMIC DNA]</scope>
    <source>
        <strain evidence="10 11">AX-7</strain>
    </source>
</reference>
<dbReference type="Gene3D" id="3.40.50.10490">
    <property type="entry name" value="Glucose-6-phosphate isomerase like protein, domain 1"/>
    <property type="match status" value="2"/>
</dbReference>
<dbReference type="HAMAP" id="MF_00473">
    <property type="entry name" value="G6P_isomerase"/>
    <property type="match status" value="1"/>
</dbReference>
<evidence type="ECO:0000256" key="9">
    <source>
        <dbReference type="RuleBase" id="RU000612"/>
    </source>
</evidence>
<dbReference type="PRINTS" id="PR00662">
    <property type="entry name" value="G6PISOMERASE"/>
</dbReference>
<dbReference type="PROSITE" id="PS00765">
    <property type="entry name" value="P_GLUCOSE_ISOMERASE_1"/>
    <property type="match status" value="1"/>
</dbReference>
<feature type="active site" description="Proton donor" evidence="8">
    <location>
        <position position="283"/>
    </location>
</feature>
<dbReference type="PANTHER" id="PTHR11469:SF1">
    <property type="entry name" value="GLUCOSE-6-PHOSPHATE ISOMERASE"/>
    <property type="match status" value="1"/>
</dbReference>
<keyword evidence="4 8" id="KW-0963">Cytoplasm</keyword>
<evidence type="ECO:0000313" key="11">
    <source>
        <dbReference type="Proteomes" id="UP000287394"/>
    </source>
</evidence>
<proteinExistence type="inferred from homology"/>
<dbReference type="GO" id="GO:0048029">
    <property type="term" value="F:monosaccharide binding"/>
    <property type="evidence" value="ECO:0007669"/>
    <property type="project" value="TreeGrafter"/>
</dbReference>
<dbReference type="InterPro" id="IPR018189">
    <property type="entry name" value="Phosphoglucose_isomerase_CS"/>
</dbReference>
<dbReference type="RefSeq" id="WP_119319596.1">
    <property type="nucleotide sequence ID" value="NZ_AP025739.1"/>
</dbReference>
<dbReference type="GO" id="GO:0006094">
    <property type="term" value="P:gluconeogenesis"/>
    <property type="evidence" value="ECO:0007669"/>
    <property type="project" value="UniProtKB-UniRule"/>
</dbReference>
<comment type="function">
    <text evidence="8">Catalyzes the reversible isomerization of glucose-6-phosphate to fructose-6-phosphate.</text>
</comment>
<dbReference type="InterPro" id="IPR035476">
    <property type="entry name" value="SIS_PGI_1"/>
</dbReference>
<dbReference type="CDD" id="cd05016">
    <property type="entry name" value="SIS_PGI_2"/>
    <property type="match status" value="1"/>
</dbReference>
<sequence>MAASLPLKLDYGYLAPDVDLDEVQSWQDQVDLAHKKVTQGGGLGDEYLGWVDPGKIVSEDEVATIKTLAAGIRESSDYLVSIGIGGSYLGARAVIEALGAGDGPEVVYAGNSLSAFDHDRLLRKLDGKKFSINAISKSGTTTEPAVAFRLFRDLLTRQVGAEEARKKIVATTDAAKGALRKFADEEGYATLKIADDVGGRYSVLSPVGLLPIAVAGIDIDGLLAGARDVAAATNSTDVTKNPAYFYAAARNLLYRKGYSTEIFASFEPRLHYVAEWWKQLFGESEGKSHISLFPAAVELTTDLHSMGQWIQEGRRNIIETFVILDGGEPEVLIPPSDSDLDELGYLQGKSLQYVNEAAYKATALAHRDGGVPNSTVHLSQLDAYSLGALIYFFERACGVSGYLGGINPFNQPGVEAYKKNMFALLGKPKFEQATQEVQARLKAQSADTVVGF</sequence>
<keyword evidence="3 8" id="KW-0312">Gluconeogenesis</keyword>
<dbReference type="PANTHER" id="PTHR11469">
    <property type="entry name" value="GLUCOSE-6-PHOSPHATE ISOMERASE"/>
    <property type="match status" value="1"/>
</dbReference>
<comment type="pathway">
    <text evidence="8">Carbohydrate biosynthesis; gluconeogenesis.</text>
</comment>
<dbReference type="GO" id="GO:0051156">
    <property type="term" value="P:glucose 6-phosphate metabolic process"/>
    <property type="evidence" value="ECO:0007669"/>
    <property type="project" value="TreeGrafter"/>
</dbReference>
<dbReference type="InterPro" id="IPR035482">
    <property type="entry name" value="SIS_PGI_2"/>
</dbReference>
<protein>
    <recommendedName>
        <fullName evidence="8">Glucose-6-phosphate isomerase</fullName>
        <shortName evidence="8">GPI</shortName>
        <ecNumber evidence="8">5.3.1.9</ecNumber>
    </recommendedName>
    <alternativeName>
        <fullName evidence="8">Phosphoglucose isomerase</fullName>
        <shortName evidence="8">PGI</shortName>
    </alternativeName>
    <alternativeName>
        <fullName evidence="8">Phosphohexose isomerase</fullName>
        <shortName evidence="8">PHI</shortName>
    </alternativeName>
</protein>
<evidence type="ECO:0000256" key="4">
    <source>
        <dbReference type="ARBA" id="ARBA00022490"/>
    </source>
</evidence>
<keyword evidence="6 8" id="KW-0413">Isomerase</keyword>